<evidence type="ECO:0000313" key="9">
    <source>
        <dbReference type="Proteomes" id="UP000188318"/>
    </source>
</evidence>
<evidence type="ECO:0000256" key="2">
    <source>
        <dbReference type="ARBA" id="ARBA00009199"/>
    </source>
</evidence>
<protein>
    <recommendedName>
        <fullName evidence="3">amidase</fullName>
        <ecNumber evidence="3">3.5.1.4</ecNumber>
    </recommendedName>
</protein>
<dbReference type="Proteomes" id="UP000188318">
    <property type="component" value="Unassembled WGS sequence"/>
</dbReference>
<dbReference type="OrthoDB" id="6428749at2759"/>
<dbReference type="PIRSF" id="PIRSF001221">
    <property type="entry name" value="Amidase_fungi"/>
    <property type="match status" value="1"/>
</dbReference>
<evidence type="ECO:0000256" key="5">
    <source>
        <dbReference type="PIRSR" id="PIRSR001221-1"/>
    </source>
</evidence>
<feature type="active site" description="Charge relay system" evidence="5">
    <location>
        <position position="208"/>
    </location>
</feature>
<dbReference type="SUPFAM" id="SSF75304">
    <property type="entry name" value="Amidase signature (AS) enzymes"/>
    <property type="match status" value="1"/>
</dbReference>
<dbReference type="InterPro" id="IPR036928">
    <property type="entry name" value="AS_sf"/>
</dbReference>
<sequence>MSLSWELQAQKAKDILQDSIPKQWLLPAHKLPSADEKNVEDFPRKSGLLSEKELAITDMSATSLVGEMGAGRLTAEEVVVAFLKRSVLGHQLLNFATEFLTDRAIARAKELDEYYQRTGKLVGPLHGVPISVKEHIEIKGLTCNAGYVAWVDDISAEDALLLKCLEKAGAVFHVRTNQPQSLMHLCCSNNLTGTTLNPYNRTLSSGGSSGGEGASTGFKCAPLGIGTDIGGSIRAPAAFCGSYGFRPTALRNPITGAKAPEPGQEAIRGVIGPLASQSVEDLDLFQRAVIDQEPWDIDTSLAPVPWKRVNPTSDMTVAIMWDDGYVRPHPPVTRALKHAKAKLQAAGLKVIDWEPYKHEHGWDIISSMYFPDGALSQRTLIEQTGEPTLPLTAWAFAYSSPTPLTVAEAWELNVQRDIYRDEYHALMKSRGVDFILCPAYAGVASVLGESHYWNYTAIWNILDQPAVVFPSGLSVDLQLDQLFGEDKTYTPRGEVDEREWSKYTGPERYEGAPIGLQLVGKHFKDEETLAAAALVSGILSNETEQTRSML</sequence>
<dbReference type="OMA" id="WNYTAVW"/>
<dbReference type="Pfam" id="PF01425">
    <property type="entry name" value="Amidase"/>
    <property type="match status" value="1"/>
</dbReference>
<evidence type="ECO:0000259" key="7">
    <source>
        <dbReference type="Pfam" id="PF01425"/>
    </source>
</evidence>
<gene>
    <name evidence="8" type="ORF">ASPCADRAFT_154934</name>
</gene>
<dbReference type="PANTHER" id="PTHR46072:SF4">
    <property type="entry name" value="AMIDASE C550.07-RELATED"/>
    <property type="match status" value="1"/>
</dbReference>
<dbReference type="InterPro" id="IPR023631">
    <property type="entry name" value="Amidase_dom"/>
</dbReference>
<dbReference type="GO" id="GO:0004040">
    <property type="term" value="F:amidase activity"/>
    <property type="evidence" value="ECO:0007669"/>
    <property type="project" value="UniProtKB-EC"/>
</dbReference>
<feature type="active site" description="Charge relay system" evidence="5">
    <location>
        <position position="133"/>
    </location>
</feature>
<accession>A0A1R3R9Z8</accession>
<dbReference type="PANTHER" id="PTHR46072">
    <property type="entry name" value="AMIDASE-RELATED-RELATED"/>
    <property type="match status" value="1"/>
</dbReference>
<evidence type="ECO:0000256" key="1">
    <source>
        <dbReference type="ARBA" id="ARBA00001311"/>
    </source>
</evidence>
<keyword evidence="9" id="KW-1185">Reference proteome</keyword>
<dbReference type="STRING" id="602072.A0A1R3R9Z8"/>
<dbReference type="PROSITE" id="PS00571">
    <property type="entry name" value="AMIDASES"/>
    <property type="match status" value="1"/>
</dbReference>
<dbReference type="InterPro" id="IPR020556">
    <property type="entry name" value="Amidase_CS"/>
</dbReference>
<dbReference type="VEuPathDB" id="FungiDB:ASPCADRAFT_154934"/>
<feature type="active site" description="Acyl-ester intermediate" evidence="5">
    <location>
        <position position="232"/>
    </location>
</feature>
<name>A0A1R3R9Z8_ASPC5</name>
<comment type="similarity">
    <text evidence="2">Belongs to the amidase family.</text>
</comment>
<proteinExistence type="inferred from homology"/>
<comment type="catalytic activity">
    <reaction evidence="1">
        <text>a monocarboxylic acid amide + H2O = a monocarboxylate + NH4(+)</text>
        <dbReference type="Rhea" id="RHEA:12020"/>
        <dbReference type="ChEBI" id="CHEBI:15377"/>
        <dbReference type="ChEBI" id="CHEBI:28938"/>
        <dbReference type="ChEBI" id="CHEBI:35757"/>
        <dbReference type="ChEBI" id="CHEBI:83628"/>
        <dbReference type="EC" id="3.5.1.4"/>
    </reaction>
</comment>
<feature type="domain" description="Amidase" evidence="7">
    <location>
        <begin position="77"/>
        <end position="529"/>
    </location>
</feature>
<evidence type="ECO:0000256" key="6">
    <source>
        <dbReference type="PIRSR" id="PIRSR001221-2"/>
    </source>
</evidence>
<reference evidence="9" key="1">
    <citation type="journal article" date="2017" name="Genome Biol.">
        <title>Comparative genomics reveals high biological diversity and specific adaptations in the industrially and medically important fungal genus Aspergillus.</title>
        <authorList>
            <person name="de Vries R.P."/>
            <person name="Riley R."/>
            <person name="Wiebenga A."/>
            <person name="Aguilar-Osorio G."/>
            <person name="Amillis S."/>
            <person name="Uchima C.A."/>
            <person name="Anderluh G."/>
            <person name="Asadollahi M."/>
            <person name="Askin M."/>
            <person name="Barry K."/>
            <person name="Battaglia E."/>
            <person name="Bayram O."/>
            <person name="Benocci T."/>
            <person name="Braus-Stromeyer S.A."/>
            <person name="Caldana C."/>
            <person name="Canovas D."/>
            <person name="Cerqueira G.C."/>
            <person name="Chen F."/>
            <person name="Chen W."/>
            <person name="Choi C."/>
            <person name="Clum A."/>
            <person name="Dos Santos R.A."/>
            <person name="Damasio A.R."/>
            <person name="Diallinas G."/>
            <person name="Emri T."/>
            <person name="Fekete E."/>
            <person name="Flipphi M."/>
            <person name="Freyberg S."/>
            <person name="Gallo A."/>
            <person name="Gournas C."/>
            <person name="Habgood R."/>
            <person name="Hainaut M."/>
            <person name="Harispe M.L."/>
            <person name="Henrissat B."/>
            <person name="Hilden K.S."/>
            <person name="Hope R."/>
            <person name="Hossain A."/>
            <person name="Karabika E."/>
            <person name="Karaffa L."/>
            <person name="Karanyi Z."/>
            <person name="Krasevec N."/>
            <person name="Kuo A."/>
            <person name="Kusch H."/>
            <person name="LaButti K."/>
            <person name="Lagendijk E.L."/>
            <person name="Lapidus A."/>
            <person name="Levasseur A."/>
            <person name="Lindquist E."/>
            <person name="Lipzen A."/>
            <person name="Logrieco A.F."/>
            <person name="MacCabe A."/>
            <person name="Maekelae M.R."/>
            <person name="Malavazi I."/>
            <person name="Melin P."/>
            <person name="Meyer V."/>
            <person name="Mielnichuk N."/>
            <person name="Miskei M."/>
            <person name="Molnar A.P."/>
            <person name="Mule G."/>
            <person name="Ngan C.Y."/>
            <person name="Orejas M."/>
            <person name="Orosz E."/>
            <person name="Ouedraogo J.P."/>
            <person name="Overkamp K.M."/>
            <person name="Park H.-S."/>
            <person name="Perrone G."/>
            <person name="Piumi F."/>
            <person name="Punt P.J."/>
            <person name="Ram A.F."/>
            <person name="Ramon A."/>
            <person name="Rauscher S."/>
            <person name="Record E."/>
            <person name="Riano-Pachon D.M."/>
            <person name="Robert V."/>
            <person name="Roehrig J."/>
            <person name="Ruller R."/>
            <person name="Salamov A."/>
            <person name="Salih N.S."/>
            <person name="Samson R.A."/>
            <person name="Sandor E."/>
            <person name="Sanguinetti M."/>
            <person name="Schuetze T."/>
            <person name="Sepcic K."/>
            <person name="Shelest E."/>
            <person name="Sherlock G."/>
            <person name="Sophianopoulou V."/>
            <person name="Squina F.M."/>
            <person name="Sun H."/>
            <person name="Susca A."/>
            <person name="Todd R.B."/>
            <person name="Tsang A."/>
            <person name="Unkles S.E."/>
            <person name="van de Wiele N."/>
            <person name="van Rossen-Uffink D."/>
            <person name="Oliveira J.V."/>
            <person name="Vesth T.C."/>
            <person name="Visser J."/>
            <person name="Yu J.-H."/>
            <person name="Zhou M."/>
            <person name="Andersen M.R."/>
            <person name="Archer D.B."/>
            <person name="Baker S.E."/>
            <person name="Benoit I."/>
            <person name="Brakhage A.A."/>
            <person name="Braus G.H."/>
            <person name="Fischer R."/>
            <person name="Frisvad J.C."/>
            <person name="Goldman G.H."/>
            <person name="Houbraken J."/>
            <person name="Oakley B."/>
            <person name="Pocsi I."/>
            <person name="Scazzocchio C."/>
            <person name="Seiboth B."/>
            <person name="vanKuyk P.A."/>
            <person name="Wortman J."/>
            <person name="Dyer P.S."/>
            <person name="Grigoriev I.V."/>
        </authorList>
    </citation>
    <scope>NUCLEOTIDE SEQUENCE [LARGE SCALE GENOMIC DNA]</scope>
    <source>
        <strain evidence="9">ITEM 5010</strain>
    </source>
</reference>
<dbReference type="EC" id="3.5.1.4" evidence="3"/>
<dbReference type="EMBL" id="KV907511">
    <property type="protein sequence ID" value="OOF91311.1"/>
    <property type="molecule type" value="Genomic_DNA"/>
</dbReference>
<feature type="binding site" evidence="6">
    <location>
        <position position="182"/>
    </location>
    <ligand>
        <name>substrate</name>
    </ligand>
</feature>
<dbReference type="Gene3D" id="3.90.1300.10">
    <property type="entry name" value="Amidase signature (AS) domain"/>
    <property type="match status" value="1"/>
</dbReference>
<evidence type="ECO:0000313" key="8">
    <source>
        <dbReference type="EMBL" id="OOF91311.1"/>
    </source>
</evidence>
<organism evidence="8 9">
    <name type="scientific">Aspergillus carbonarius (strain ITEM 5010)</name>
    <dbReference type="NCBI Taxonomy" id="602072"/>
    <lineage>
        <taxon>Eukaryota</taxon>
        <taxon>Fungi</taxon>
        <taxon>Dikarya</taxon>
        <taxon>Ascomycota</taxon>
        <taxon>Pezizomycotina</taxon>
        <taxon>Eurotiomycetes</taxon>
        <taxon>Eurotiomycetidae</taxon>
        <taxon>Eurotiales</taxon>
        <taxon>Aspergillaceae</taxon>
        <taxon>Aspergillus</taxon>
        <taxon>Aspergillus subgen. Circumdati</taxon>
    </lineage>
</organism>
<evidence type="ECO:0000256" key="4">
    <source>
        <dbReference type="ARBA" id="ARBA00022801"/>
    </source>
</evidence>
<dbReference type="AlphaFoldDB" id="A0A1R3R9Z8"/>
<feature type="binding site" evidence="6">
    <location>
        <begin position="229"/>
        <end position="232"/>
    </location>
    <ligand>
        <name>substrate</name>
    </ligand>
</feature>
<keyword evidence="4" id="KW-0378">Hydrolase</keyword>
<evidence type="ECO:0000256" key="3">
    <source>
        <dbReference type="ARBA" id="ARBA00012922"/>
    </source>
</evidence>
<feature type="binding site" evidence="6">
    <location>
        <position position="208"/>
    </location>
    <ligand>
        <name>substrate</name>
    </ligand>
</feature>